<evidence type="ECO:0000256" key="1">
    <source>
        <dbReference type="SAM" id="MobiDB-lite"/>
    </source>
</evidence>
<organism evidence="2 3">
    <name type="scientific">Araneus ventricosus</name>
    <name type="common">Orbweaver spider</name>
    <name type="synonym">Epeira ventricosa</name>
    <dbReference type="NCBI Taxonomy" id="182803"/>
    <lineage>
        <taxon>Eukaryota</taxon>
        <taxon>Metazoa</taxon>
        <taxon>Ecdysozoa</taxon>
        <taxon>Arthropoda</taxon>
        <taxon>Chelicerata</taxon>
        <taxon>Arachnida</taxon>
        <taxon>Araneae</taxon>
        <taxon>Araneomorphae</taxon>
        <taxon>Entelegynae</taxon>
        <taxon>Araneoidea</taxon>
        <taxon>Araneidae</taxon>
        <taxon>Araneus</taxon>
    </lineage>
</organism>
<name>A0A4Y2CEI5_ARAVE</name>
<feature type="region of interest" description="Disordered" evidence="1">
    <location>
        <begin position="1"/>
        <end position="27"/>
    </location>
</feature>
<comment type="caution">
    <text evidence="2">The sequence shown here is derived from an EMBL/GenBank/DDBJ whole genome shotgun (WGS) entry which is preliminary data.</text>
</comment>
<protein>
    <submittedName>
        <fullName evidence="2">Uncharacterized protein</fullName>
    </submittedName>
</protein>
<proteinExistence type="predicted"/>
<dbReference type="Proteomes" id="UP000499080">
    <property type="component" value="Unassembled WGS sequence"/>
</dbReference>
<accession>A0A4Y2CEI5</accession>
<dbReference type="AlphaFoldDB" id="A0A4Y2CEI5"/>
<sequence>MRPATKPPQATRAQDPHAARSTATSAPQSIETLHYLTQNMKELAVPPGVCKRRNCKPCYPVLSKHPGTLNDSRCYSSRENQSIGQYLSVHKDSFSNPPTNRRPEEAVVVDWPKMMKFKAS</sequence>
<evidence type="ECO:0000313" key="3">
    <source>
        <dbReference type="Proteomes" id="UP000499080"/>
    </source>
</evidence>
<keyword evidence="3" id="KW-1185">Reference proteome</keyword>
<dbReference type="EMBL" id="BGPR01000184">
    <property type="protein sequence ID" value="GBM02841.1"/>
    <property type="molecule type" value="Genomic_DNA"/>
</dbReference>
<reference evidence="2 3" key="1">
    <citation type="journal article" date="2019" name="Sci. Rep.">
        <title>Orb-weaving spider Araneus ventricosus genome elucidates the spidroin gene catalogue.</title>
        <authorList>
            <person name="Kono N."/>
            <person name="Nakamura H."/>
            <person name="Ohtoshi R."/>
            <person name="Moran D.A.P."/>
            <person name="Shinohara A."/>
            <person name="Yoshida Y."/>
            <person name="Fujiwara M."/>
            <person name="Mori M."/>
            <person name="Tomita M."/>
            <person name="Arakawa K."/>
        </authorList>
    </citation>
    <scope>NUCLEOTIDE SEQUENCE [LARGE SCALE GENOMIC DNA]</scope>
</reference>
<evidence type="ECO:0000313" key="2">
    <source>
        <dbReference type="EMBL" id="GBM02841.1"/>
    </source>
</evidence>
<gene>
    <name evidence="2" type="ORF">AVEN_52020_1</name>
</gene>